<evidence type="ECO:0000313" key="10">
    <source>
        <dbReference type="Proteomes" id="UP000182835"/>
    </source>
</evidence>
<dbReference type="Pfam" id="PF07927">
    <property type="entry name" value="HicA_toxin"/>
    <property type="match status" value="1"/>
</dbReference>
<dbReference type="AlphaFoldDB" id="A0A1L8R531"/>
<evidence type="ECO:0000256" key="6">
    <source>
        <dbReference type="ARBA" id="ARBA00022884"/>
    </source>
</evidence>
<evidence type="ECO:0008006" key="11">
    <source>
        <dbReference type="Google" id="ProtNLM"/>
    </source>
</evidence>
<comment type="caution">
    <text evidence="9">The sequence shown here is derived from an EMBL/GenBank/DDBJ whole genome shotgun (WGS) entry which is preliminary data.</text>
</comment>
<dbReference type="GO" id="GO:0003729">
    <property type="term" value="F:mRNA binding"/>
    <property type="evidence" value="ECO:0007669"/>
    <property type="project" value="InterPro"/>
</dbReference>
<name>A0A1L8R531_9ENTE</name>
<feature type="region of interest" description="Disordered" evidence="8">
    <location>
        <begin position="29"/>
        <end position="53"/>
    </location>
</feature>
<evidence type="ECO:0000313" key="9">
    <source>
        <dbReference type="EMBL" id="OJG14858.1"/>
    </source>
</evidence>
<keyword evidence="3" id="KW-0540">Nuclease</keyword>
<accession>A0A1L8R531</accession>
<evidence type="ECO:0000256" key="7">
    <source>
        <dbReference type="ARBA" id="ARBA00023016"/>
    </source>
</evidence>
<evidence type="ECO:0000256" key="5">
    <source>
        <dbReference type="ARBA" id="ARBA00022801"/>
    </source>
</evidence>
<keyword evidence="6" id="KW-0694">RNA-binding</keyword>
<dbReference type="InterPro" id="IPR012933">
    <property type="entry name" value="HicA_mRNA_interferase"/>
</dbReference>
<keyword evidence="7" id="KW-0346">Stress response</keyword>
<evidence type="ECO:0000256" key="2">
    <source>
        <dbReference type="ARBA" id="ARBA00022649"/>
    </source>
</evidence>
<comment type="similarity">
    <text evidence="1">Belongs to the HicA mRNA interferase family.</text>
</comment>
<evidence type="ECO:0000256" key="8">
    <source>
        <dbReference type="SAM" id="MobiDB-lite"/>
    </source>
</evidence>
<dbReference type="SUPFAM" id="SSF54786">
    <property type="entry name" value="YcfA/nrd intein domain"/>
    <property type="match status" value="1"/>
</dbReference>
<dbReference type="Proteomes" id="UP000182835">
    <property type="component" value="Unassembled WGS sequence"/>
</dbReference>
<protein>
    <recommendedName>
        <fullName evidence="11">Toxin HicA</fullName>
    </recommendedName>
</protein>
<dbReference type="InterPro" id="IPR038570">
    <property type="entry name" value="HicA_sf"/>
</dbReference>
<proteinExistence type="inferred from homology"/>
<evidence type="ECO:0000256" key="1">
    <source>
        <dbReference type="ARBA" id="ARBA00006620"/>
    </source>
</evidence>
<dbReference type="GO" id="GO:0004519">
    <property type="term" value="F:endonuclease activity"/>
    <property type="evidence" value="ECO:0007669"/>
    <property type="project" value="UniProtKB-KW"/>
</dbReference>
<sequence>MLLSGGKVHMPMTQREMVKLLKSHGFKKLGDEGKGSHVKMTKPGQARPIIIPHGELNKYTERGIKKDAGLL</sequence>
<keyword evidence="2" id="KW-1277">Toxin-antitoxin system</keyword>
<evidence type="ECO:0000256" key="3">
    <source>
        <dbReference type="ARBA" id="ARBA00022722"/>
    </source>
</evidence>
<dbReference type="GO" id="GO:0016787">
    <property type="term" value="F:hydrolase activity"/>
    <property type="evidence" value="ECO:0007669"/>
    <property type="project" value="UniProtKB-KW"/>
</dbReference>
<gene>
    <name evidence="9" type="ORF">RU96_GL000612</name>
</gene>
<keyword evidence="5" id="KW-0378">Hydrolase</keyword>
<dbReference type="EMBL" id="JXKG01000013">
    <property type="protein sequence ID" value="OJG14858.1"/>
    <property type="molecule type" value="Genomic_DNA"/>
</dbReference>
<keyword evidence="4" id="KW-0255">Endonuclease</keyword>
<organism evidence="9 10">
    <name type="scientific">Enterococcus canintestini</name>
    <dbReference type="NCBI Taxonomy" id="317010"/>
    <lineage>
        <taxon>Bacteria</taxon>
        <taxon>Bacillati</taxon>
        <taxon>Bacillota</taxon>
        <taxon>Bacilli</taxon>
        <taxon>Lactobacillales</taxon>
        <taxon>Enterococcaceae</taxon>
        <taxon>Enterococcus</taxon>
    </lineage>
</organism>
<evidence type="ECO:0000256" key="4">
    <source>
        <dbReference type="ARBA" id="ARBA00022759"/>
    </source>
</evidence>
<dbReference type="Gene3D" id="3.30.920.30">
    <property type="entry name" value="Hypothetical protein"/>
    <property type="match status" value="1"/>
</dbReference>
<reference evidence="9 10" key="1">
    <citation type="submission" date="2014-12" db="EMBL/GenBank/DDBJ databases">
        <title>Draft genome sequences of 29 type strains of Enterococci.</title>
        <authorList>
            <person name="Zhong Z."/>
            <person name="Sun Z."/>
            <person name="Liu W."/>
            <person name="Zhang W."/>
            <person name="Zhang H."/>
        </authorList>
    </citation>
    <scope>NUCLEOTIDE SEQUENCE [LARGE SCALE GENOMIC DNA]</scope>
    <source>
        <strain evidence="9 10">DSM 21207</strain>
    </source>
</reference>